<keyword evidence="1" id="KW-0812">Transmembrane</keyword>
<evidence type="ECO:0000256" key="1">
    <source>
        <dbReference type="SAM" id="Phobius"/>
    </source>
</evidence>
<keyword evidence="1" id="KW-0472">Membrane</keyword>
<evidence type="ECO:0000313" key="3">
    <source>
        <dbReference type="Proteomes" id="UP000276770"/>
    </source>
</evidence>
<evidence type="ECO:0000313" key="2">
    <source>
        <dbReference type="EMBL" id="RLQ96807.1"/>
    </source>
</evidence>
<keyword evidence="3" id="KW-1185">Reference proteome</keyword>
<dbReference type="RefSeq" id="WP_121679828.1">
    <property type="nucleotide sequence ID" value="NZ_RCVZ01000003.1"/>
</dbReference>
<name>A0A3L7K149_9BACI</name>
<dbReference type="OrthoDB" id="9926313at2"/>
<keyword evidence="1" id="KW-1133">Transmembrane helix</keyword>
<accession>A0A3L7K149</accession>
<organism evidence="2 3">
    <name type="scientific">Falsibacillus albus</name>
    <dbReference type="NCBI Taxonomy" id="2478915"/>
    <lineage>
        <taxon>Bacteria</taxon>
        <taxon>Bacillati</taxon>
        <taxon>Bacillota</taxon>
        <taxon>Bacilli</taxon>
        <taxon>Bacillales</taxon>
        <taxon>Bacillaceae</taxon>
        <taxon>Falsibacillus</taxon>
    </lineage>
</organism>
<gene>
    <name evidence="2" type="ORF">D9X91_06820</name>
</gene>
<reference evidence="2 3" key="1">
    <citation type="submission" date="2018-10" db="EMBL/GenBank/DDBJ databases">
        <title>Falsibacillus sp. genome draft.</title>
        <authorList>
            <person name="Shi S."/>
        </authorList>
    </citation>
    <scope>NUCLEOTIDE SEQUENCE [LARGE SCALE GENOMIC DNA]</scope>
    <source>
        <strain evidence="2 3">GY 10110</strain>
    </source>
</reference>
<dbReference type="Proteomes" id="UP000276770">
    <property type="component" value="Unassembled WGS sequence"/>
</dbReference>
<protein>
    <submittedName>
        <fullName evidence="2">Uncharacterized protein</fullName>
    </submittedName>
</protein>
<feature type="transmembrane region" description="Helical" evidence="1">
    <location>
        <begin position="30"/>
        <end position="51"/>
    </location>
</feature>
<comment type="caution">
    <text evidence="2">The sequence shown here is derived from an EMBL/GenBank/DDBJ whole genome shotgun (WGS) entry which is preliminary data.</text>
</comment>
<dbReference type="EMBL" id="RCVZ01000003">
    <property type="protein sequence ID" value="RLQ96807.1"/>
    <property type="molecule type" value="Genomic_DNA"/>
</dbReference>
<sequence>MFWTIIAFLLAIFYWFFHIRLFTMYVRYGIPLGAVIFSTFTVVVDILFFIRPLIMGTFMDGETLFGMGFISFLLGLWQFAVVTDAPKDIPKWKKGKIFSETWEVDMGNDGF</sequence>
<proteinExistence type="predicted"/>
<feature type="transmembrane region" description="Helical" evidence="1">
    <location>
        <begin position="63"/>
        <end position="83"/>
    </location>
</feature>
<dbReference type="AlphaFoldDB" id="A0A3L7K149"/>
<feature type="transmembrane region" description="Helical" evidence="1">
    <location>
        <begin position="6"/>
        <end position="23"/>
    </location>
</feature>